<dbReference type="SUPFAM" id="SSF48256">
    <property type="entry name" value="Citrate synthase"/>
    <property type="match status" value="1"/>
</dbReference>
<proteinExistence type="inferred from homology"/>
<organism evidence="9 10">
    <name type="scientific">Streptomyces albus (strain ATCC 21838 / DSM 41398 / FERM P-419 / JCM 4703 / NBRC 107858)</name>
    <dbReference type="NCBI Taxonomy" id="1081613"/>
    <lineage>
        <taxon>Bacteria</taxon>
        <taxon>Bacillati</taxon>
        <taxon>Actinomycetota</taxon>
        <taxon>Actinomycetes</taxon>
        <taxon>Kitasatosporales</taxon>
        <taxon>Streptomycetaceae</taxon>
        <taxon>Streptomyces</taxon>
    </lineage>
</organism>
<accession>A0A0B5EHY6</accession>
<keyword evidence="10" id="KW-1185">Reference proteome</keyword>
<feature type="region of interest" description="Disordered" evidence="8">
    <location>
        <begin position="1"/>
        <end position="59"/>
    </location>
</feature>
<evidence type="ECO:0000256" key="7">
    <source>
        <dbReference type="RuleBase" id="RU003406"/>
    </source>
</evidence>
<dbReference type="InterPro" id="IPR036969">
    <property type="entry name" value="Citrate_synthase_sf"/>
</dbReference>
<dbReference type="Gene3D" id="1.10.580.10">
    <property type="entry name" value="Citrate Synthase, domain 1"/>
    <property type="match status" value="1"/>
</dbReference>
<comment type="pathway">
    <text evidence="1">Carbohydrate metabolism; tricarboxylic acid cycle.</text>
</comment>
<gene>
    <name evidence="9" type="ORF">SLNWT_1427</name>
</gene>
<sequence>MRRLRTEPFALPPRPEHRQGINMSINSTADAGSQPRGTASGAGGADGGAASGPGAADAPRGLAGVVVTRTALGDVRGREGFYHYRQFSAIELARTRSFEDVWHLMVHGELPDAARRAAFTRRTAALRRLPEEVRAALPALAAASARSGPLAGLRTALSLYGAAQGFRPVYDTDAEARREDTLAACAVTPTLLTALHRLGRGLEPVDPRADLPYAANYLYMLTGSEPDPERARAVETYLISTIDHGFNASTFTARVIASTGADVAACLAGAVGALSGPLHGGAPSRALDTLDAIGSPDRIDPWIRARVLAGERIMGFGHPVYRTEDPRSRLLRTLAEGFGGPLVEFATEVERRVEALLAELKPGRELHTNVEFYAGVVMELCGLPREMFTPTFAAARVVGWSANILEQAEDSKIIRPAARYVGPVPPVPVPPAPAPESAA</sequence>
<evidence type="ECO:0000313" key="9">
    <source>
        <dbReference type="EMBL" id="AJE81803.1"/>
    </source>
</evidence>
<dbReference type="PRINTS" id="PR00143">
    <property type="entry name" value="CITRTSNTHASE"/>
</dbReference>
<feature type="active site" evidence="6">
    <location>
        <position position="371"/>
    </location>
</feature>
<evidence type="ECO:0000313" key="10">
    <source>
        <dbReference type="Proteomes" id="UP000031523"/>
    </source>
</evidence>
<comment type="similarity">
    <text evidence="2 5 7">Belongs to the citrate synthase family.</text>
</comment>
<dbReference type="GO" id="GO:0036440">
    <property type="term" value="F:citrate synthase activity"/>
    <property type="evidence" value="ECO:0007669"/>
    <property type="project" value="UniProtKB-EC"/>
</dbReference>
<dbReference type="InterPro" id="IPR016142">
    <property type="entry name" value="Citrate_synth-like_lrg_a-sub"/>
</dbReference>
<evidence type="ECO:0000256" key="3">
    <source>
        <dbReference type="ARBA" id="ARBA00022679"/>
    </source>
</evidence>
<dbReference type="InterPro" id="IPR002020">
    <property type="entry name" value="Citrate_synthase"/>
</dbReference>
<dbReference type="PROSITE" id="PS00480">
    <property type="entry name" value="CITRATE_SYNTHASE"/>
    <property type="match status" value="1"/>
</dbReference>
<evidence type="ECO:0000256" key="5">
    <source>
        <dbReference type="PIRNR" id="PIRNR001369"/>
    </source>
</evidence>
<dbReference type="AlphaFoldDB" id="A0A0B5EHY6"/>
<dbReference type="KEGG" id="sals:SLNWT_1427"/>
<dbReference type="Pfam" id="PF00285">
    <property type="entry name" value="Citrate_synt"/>
    <property type="match status" value="1"/>
</dbReference>
<evidence type="ECO:0000256" key="8">
    <source>
        <dbReference type="SAM" id="MobiDB-lite"/>
    </source>
</evidence>
<reference evidence="9 10" key="1">
    <citation type="submission" date="2015-01" db="EMBL/GenBank/DDBJ databases">
        <title>Enhanced salinomycin production by adjusting the supply of polyketide extender units in Streptomyce albus DSM 41398.</title>
        <authorList>
            <person name="Lu C."/>
        </authorList>
    </citation>
    <scope>NUCLEOTIDE SEQUENCE [LARGE SCALE GENOMIC DNA]</scope>
    <source>
        <strain evidence="10">ATCC 21838 / DSM 41398 / FERM P-419 / JCM 4703 / NBRC 107858</strain>
    </source>
</reference>
<dbReference type="InterPro" id="IPR016143">
    <property type="entry name" value="Citrate_synth-like_sm_a-sub"/>
</dbReference>
<dbReference type="FunFam" id="1.10.230.10:FF:000007">
    <property type="entry name" value="Citrate synthase"/>
    <property type="match status" value="1"/>
</dbReference>
<dbReference type="Proteomes" id="UP000031523">
    <property type="component" value="Chromosome"/>
</dbReference>
<evidence type="ECO:0000256" key="4">
    <source>
        <dbReference type="ARBA" id="ARBA00049288"/>
    </source>
</evidence>
<dbReference type="InterPro" id="IPR019810">
    <property type="entry name" value="Citrate_synthase_AS"/>
</dbReference>
<dbReference type="PANTHER" id="PTHR11739:SF23">
    <property type="entry name" value="CITRATE SYNTHASE 2-RELATED"/>
    <property type="match status" value="1"/>
</dbReference>
<evidence type="ECO:0000256" key="6">
    <source>
        <dbReference type="PIRSR" id="PIRSR001369-1"/>
    </source>
</evidence>
<feature type="active site" evidence="6">
    <location>
        <position position="318"/>
    </location>
</feature>
<dbReference type="Gene3D" id="1.10.230.10">
    <property type="entry name" value="Cytochrome P450-Terp, domain 2"/>
    <property type="match status" value="1"/>
</dbReference>
<dbReference type="GO" id="GO:0005829">
    <property type="term" value="C:cytosol"/>
    <property type="evidence" value="ECO:0007669"/>
    <property type="project" value="TreeGrafter"/>
</dbReference>
<dbReference type="EMBL" id="CP010519">
    <property type="protein sequence ID" value="AJE81803.1"/>
    <property type="molecule type" value="Genomic_DNA"/>
</dbReference>
<dbReference type="GO" id="GO:0005975">
    <property type="term" value="P:carbohydrate metabolic process"/>
    <property type="evidence" value="ECO:0007669"/>
    <property type="project" value="TreeGrafter"/>
</dbReference>
<dbReference type="PIRSF" id="PIRSF001369">
    <property type="entry name" value="Citrate_synth"/>
    <property type="match status" value="1"/>
</dbReference>
<feature type="compositionally biased region" description="Polar residues" evidence="8">
    <location>
        <begin position="21"/>
        <end position="31"/>
    </location>
</feature>
<dbReference type="InterPro" id="IPR024176">
    <property type="entry name" value="Citrate_synthase_bac-typ"/>
</dbReference>
<evidence type="ECO:0000256" key="2">
    <source>
        <dbReference type="ARBA" id="ARBA00010566"/>
    </source>
</evidence>
<dbReference type="GO" id="GO:0006099">
    <property type="term" value="P:tricarboxylic acid cycle"/>
    <property type="evidence" value="ECO:0007669"/>
    <property type="project" value="UniProtKB-UniPathway"/>
</dbReference>
<evidence type="ECO:0000256" key="1">
    <source>
        <dbReference type="ARBA" id="ARBA00005163"/>
    </source>
</evidence>
<keyword evidence="3 5" id="KW-0808">Transferase</keyword>
<name>A0A0B5EHY6_STRA4</name>
<comment type="catalytic activity">
    <reaction evidence="4">
        <text>oxaloacetate + acetyl-CoA + H2O = citrate + CoA + H(+)</text>
        <dbReference type="Rhea" id="RHEA:16845"/>
        <dbReference type="ChEBI" id="CHEBI:15377"/>
        <dbReference type="ChEBI" id="CHEBI:15378"/>
        <dbReference type="ChEBI" id="CHEBI:16452"/>
        <dbReference type="ChEBI" id="CHEBI:16947"/>
        <dbReference type="ChEBI" id="CHEBI:57287"/>
        <dbReference type="ChEBI" id="CHEBI:57288"/>
        <dbReference type="EC" id="2.3.3.16"/>
    </reaction>
</comment>
<protein>
    <recommendedName>
        <fullName evidence="5">Citrate synthase</fullName>
    </recommendedName>
</protein>
<dbReference type="NCBIfam" id="NF009005">
    <property type="entry name" value="PRK12350.1"/>
    <property type="match status" value="1"/>
</dbReference>
<dbReference type="PANTHER" id="PTHR11739">
    <property type="entry name" value="CITRATE SYNTHASE"/>
    <property type="match status" value="1"/>
</dbReference>
<dbReference type="UniPathway" id="UPA00223"/>
<feature type="compositionally biased region" description="Gly residues" evidence="8">
    <location>
        <begin position="40"/>
        <end position="51"/>
    </location>
</feature>